<dbReference type="EMBL" id="LANJ01000012">
    <property type="protein sequence ID" value="KKC38796.1"/>
    <property type="molecule type" value="Genomic_DNA"/>
</dbReference>
<comment type="caution">
    <text evidence="1">The sequence shown here is derived from an EMBL/GenBank/DDBJ whole genome shotgun (WGS) entry which is preliminary data.</text>
</comment>
<dbReference type="Proteomes" id="UP000033411">
    <property type="component" value="Unassembled WGS sequence"/>
</dbReference>
<sequence>MVEDVEAEARRRLKALKVNEWRTREFISGQPMPEEIRHLALQIEFAAAALVRLSPIPDDYDDDLYWPRVWDR</sequence>
<dbReference type="PATRIC" id="fig|1293439.3.peg.1132"/>
<protein>
    <submittedName>
        <fullName evidence="1">Uncharacterized protein</fullName>
    </submittedName>
</protein>
<organism evidence="1 2">
    <name type="scientific">Devosia epidermidihirudinis</name>
    <dbReference type="NCBI Taxonomy" id="1293439"/>
    <lineage>
        <taxon>Bacteria</taxon>
        <taxon>Pseudomonadati</taxon>
        <taxon>Pseudomonadota</taxon>
        <taxon>Alphaproteobacteria</taxon>
        <taxon>Hyphomicrobiales</taxon>
        <taxon>Devosiaceae</taxon>
        <taxon>Devosia</taxon>
    </lineage>
</organism>
<keyword evidence="2" id="KW-1185">Reference proteome</keyword>
<dbReference type="STRING" id="1293439.WH87_07795"/>
<proteinExistence type="predicted"/>
<accession>A0A0F5QDJ0</accession>
<reference evidence="1 2" key="1">
    <citation type="submission" date="2015-03" db="EMBL/GenBank/DDBJ databases">
        <authorList>
            <person name="Lepp D."/>
            <person name="Hassan Y.I."/>
            <person name="Li X.-Z."/>
            <person name="Zhou T."/>
        </authorList>
    </citation>
    <scope>NUCLEOTIDE SEQUENCE [LARGE SCALE GENOMIC DNA]</scope>
    <source>
        <strain evidence="1 2">E84</strain>
    </source>
</reference>
<evidence type="ECO:0000313" key="2">
    <source>
        <dbReference type="Proteomes" id="UP000033411"/>
    </source>
</evidence>
<dbReference type="AlphaFoldDB" id="A0A0F5QDJ0"/>
<gene>
    <name evidence="1" type="ORF">WH87_07795</name>
</gene>
<name>A0A0F5QDJ0_9HYPH</name>
<evidence type="ECO:0000313" key="1">
    <source>
        <dbReference type="EMBL" id="KKC38796.1"/>
    </source>
</evidence>